<evidence type="ECO:0000256" key="24">
    <source>
        <dbReference type="ARBA" id="ARBA00023054"/>
    </source>
</evidence>
<organismHost>
    <name type="scientific">Homo sapiens</name>
    <name type="common">Human</name>
    <dbReference type="NCBI Taxonomy" id="9606"/>
</organismHost>
<feature type="region of interest" description="Disordered" evidence="35">
    <location>
        <begin position="449"/>
        <end position="469"/>
    </location>
</feature>
<keyword evidence="7 33" id="KW-1168">Fusion of virus membrane with host membrane</keyword>
<evidence type="ECO:0000256" key="27">
    <source>
        <dbReference type="ARBA" id="ARBA00023157"/>
    </source>
</evidence>
<evidence type="ECO:0000256" key="26">
    <source>
        <dbReference type="ARBA" id="ARBA00023139"/>
    </source>
</evidence>
<keyword evidence="30 33" id="KW-0449">Lipoprotein</keyword>
<comment type="subunit">
    <text evidence="33">The mature envelope protein (Env) consists of a homotrimer of non-covalently associated gp120-gp41 heterodimers. The resulting complex protrudes from the virus surface as a spike. There seems to be as few as 10 spikes on the average virion. Surface protein gp120 interacts with host CD4, CCR5 and CXCR4. Gp120 also interacts with the C-type lectins CD209/DC-SIGN and CLEC4M/DC-SIGNR (collectively referred to as DC-SIGN(R)). Gp120 and gp41 interact with GalCer. Gp120 interacts with host ITGA4/ITGB7 complex; on CD4+ T-cells, this interaction results in rapid activation of integrin ITGAL/LFA-1, which facilitates efficient cell-to-cell spreading of HIV-1. Gp120 interacts with cell-associated heparan sulfate; this interaction increases virus infectivity on permissive cells and may be involved in infection of CD4- cells.</text>
</comment>
<keyword evidence="10 33" id="KW-1165">Clathrin-mediated endocytosis of virus by host</keyword>
<evidence type="ECO:0000256" key="10">
    <source>
        <dbReference type="ARBA" id="ARBA00022570"/>
    </source>
</evidence>
<dbReference type="Pfam" id="PF00516">
    <property type="entry name" value="GP120"/>
    <property type="match status" value="1"/>
</dbReference>
<keyword evidence="13 33" id="KW-0165">Cleavage on pair of basic residues</keyword>
<dbReference type="CDD" id="cd09909">
    <property type="entry name" value="HIV-1-like_HR1-HR2"/>
    <property type="match status" value="1"/>
</dbReference>
<evidence type="ECO:0000256" key="11">
    <source>
        <dbReference type="ARBA" id="ARBA00022581"/>
    </source>
</evidence>
<dbReference type="InterPro" id="IPR000777">
    <property type="entry name" value="HIV1_Gp120"/>
</dbReference>
<evidence type="ECO:0000256" key="35">
    <source>
        <dbReference type="SAM" id="MobiDB-lite"/>
    </source>
</evidence>
<evidence type="ECO:0000259" key="36">
    <source>
        <dbReference type="Pfam" id="PF00516"/>
    </source>
</evidence>
<comment type="similarity">
    <text evidence="33">Belongs to the HIV-1 env protein family.</text>
</comment>
<dbReference type="SUPFAM" id="SSF58069">
    <property type="entry name" value="Virus ectodomain"/>
    <property type="match status" value="1"/>
</dbReference>
<feature type="short sequence motif" description="YXXL motif; contains endocytosis signal" evidence="33">
    <location>
        <begin position="709"/>
        <end position="712"/>
    </location>
</feature>
<dbReference type="Pfam" id="PF00517">
    <property type="entry name" value="GP41"/>
    <property type="match status" value="1"/>
</dbReference>
<dbReference type="GO" id="GO:0005198">
    <property type="term" value="F:structural molecule activity"/>
    <property type="evidence" value="ECO:0007669"/>
    <property type="project" value="UniProtKB-UniRule"/>
</dbReference>
<dbReference type="GO" id="GO:0039654">
    <property type="term" value="P:fusion of virus membrane with host endosome membrane"/>
    <property type="evidence" value="ECO:0007669"/>
    <property type="project" value="UniProtKB-UniRule"/>
</dbReference>
<evidence type="ECO:0000256" key="28">
    <source>
        <dbReference type="ARBA" id="ARBA00023180"/>
    </source>
</evidence>
<keyword evidence="26 33" id="KW-0564">Palmitate</keyword>
<comment type="domain">
    <text evidence="33">The CD4-binding region is targeted by the antibody b12.</text>
</comment>
<protein>
    <recommendedName>
        <fullName evidence="33">Envelope glycoprotein gp160</fullName>
    </recommendedName>
    <alternativeName>
        <fullName evidence="33">Env polyprotein</fullName>
    </alternativeName>
    <component>
        <recommendedName>
            <fullName evidence="33">Surface protein gp120</fullName>
            <shortName evidence="33">SU</shortName>
        </recommendedName>
        <alternativeName>
            <fullName evidence="33">Glycoprotein 120</fullName>
            <shortName evidence="33">gp120</shortName>
        </alternativeName>
    </component>
    <component>
        <recommendedName>
            <fullName evidence="33">Transmembrane protein gp41</fullName>
            <shortName evidence="33">TM</shortName>
        </recommendedName>
        <alternativeName>
            <fullName evidence="33">Glycoprotein 41</fullName>
            <shortName evidence="33">gp41</shortName>
        </alternativeName>
    </component>
</protein>
<dbReference type="FunFam" id="2.170.40.20:FF:000003">
    <property type="entry name" value="Envelope glycoprotein gp160"/>
    <property type="match status" value="1"/>
</dbReference>
<comment type="miscellaneous">
    <text evidence="33">HIV-1 lineages are divided in three main groups, M (for Major), O (for Outlier), and N (for New, or Non-M, Non-O). The vast majority of strains found worldwide belong to the group M. Group O seems to be endemic to and largely confined to Cameroon and neighboring countries in West Central Africa, where these viruses represent a small minority of HIV-1 strains. The group N is represented by a limited number of isolates from Cameroonian persons. The group M is further subdivided in 9 clades or subtypes (A to D, F to H, J and K).</text>
</comment>
<dbReference type="GO" id="GO:0044175">
    <property type="term" value="C:host cell endosome membrane"/>
    <property type="evidence" value="ECO:0007669"/>
    <property type="project" value="UniProtKB-SubCell"/>
</dbReference>
<keyword evidence="8 33" id="KW-1170">Fusion of virus membrane with host endosomal membrane</keyword>
<keyword evidence="20 33" id="KW-0261">Viral envelope protein</keyword>
<keyword evidence="15 33" id="KW-0053">Apoptosis</keyword>
<evidence type="ECO:0000256" key="34">
    <source>
        <dbReference type="RuleBase" id="RU363095"/>
    </source>
</evidence>
<feature type="site" description="Cleavage; by host furin" evidence="33">
    <location>
        <begin position="508"/>
        <end position="509"/>
    </location>
</feature>
<dbReference type="GO" id="GO:0016020">
    <property type="term" value="C:membrane"/>
    <property type="evidence" value="ECO:0007669"/>
    <property type="project" value="UniProtKB-UniRule"/>
</dbReference>
<evidence type="ECO:0000256" key="8">
    <source>
        <dbReference type="ARBA" id="ARBA00022510"/>
    </source>
</evidence>
<keyword evidence="14 33" id="KW-0812">Transmembrane</keyword>
<dbReference type="GO" id="GO:0075512">
    <property type="term" value="P:clathrin-dependent endocytosis of virus by host cell"/>
    <property type="evidence" value="ECO:0007669"/>
    <property type="project" value="UniProtKB-UniRule"/>
</dbReference>
<proteinExistence type="inferred from homology"/>
<dbReference type="GO" id="GO:0019082">
    <property type="term" value="P:viral protein processing"/>
    <property type="evidence" value="ECO:0007669"/>
    <property type="project" value="UniProtKB-UniRule"/>
</dbReference>
<sequence length="853" mass="97160">MRVRGIRRNCQRLWRWGIMLLGILMICSATEKLWVTVYYGVPVWKEATTTLFCASDAKGYETEVHNVWATHACVPTDPNPQEIALENVTENFNMWKNNMVEQMHEDIISLWDQSLKPCVKLTPLCVTLNCTDLRNATNTNNSSREMLEKGEMKNCSFNITSSIRDKMQKEYALFYKLDIVPIDKDNASYRLISCNTSVITQACPKVTFEPIPIHYCAPAGFAILKCKDKKFNGTGPCTNVSTVQCTHGIRPVVSTQLLLNGSLAEEEVVIRSENFTNNAKTILVQLKEAVEINCTRPNNNTRRSITIGPGKAFYTTDIIGDIRQAHCNISRTKWNNTLQQIVKKLKEQFRNKTISFKQSSGGDLEIVTHSFNCGGEFFYCNTTQLFNSTWGSNNTEEPNNTGGNDTITLPCRLKQIINMWQEVGKAMYAPPIRGQIRCSSNITGLLLTRDGGNRNETNGNGTEIFRPGGGDMRDNWRSELYKYKVVKIEPLGVAPTKAKRRVVQREKRAVGLGAMFLGFLGAAGSTMGAASMTLTVQARLLLSGIVQQQNNLLRAIEAQQHLLQLTVWGIKQLQARVLAVERYLKDQQLLGIWGCSGKLICTTAVPWNTSWSNKSLDDIWDNMTWMEWEREISNYTSLIYTLIEESQNQQEKNEQELLELDKWASLWNWFTITNWLWYIKIFIMIVGGLVGLRIVFTVLSIVNRVRQGYSPLSFQTHLPAPRGPDRPEGIEEEGGERDRDTSGRLVNGFLAIFWVDLRSLCLFLYHRLRDLLLIVTRIVELLGRRGWEALKYWWNLLQYWIQELKNSAISLFNAAAIVVAEGTDRVIEVAQRIFRAILHIPTRIRQGLERLLL</sequence>
<name>G3DJ16_HV1</name>
<dbReference type="GO" id="GO:0019031">
    <property type="term" value="C:viral envelope"/>
    <property type="evidence" value="ECO:0007669"/>
    <property type="project" value="UniProtKB-KW"/>
</dbReference>
<evidence type="ECO:0000256" key="13">
    <source>
        <dbReference type="ARBA" id="ARBA00022685"/>
    </source>
</evidence>
<comment type="function">
    <text evidence="33">Envelope glycoprotein gp160: Oligomerizes in the host endoplasmic reticulum into predominantly trimers. In a second time, gp160 transits in the host Golgi, where glycosylation is completed. The precursor is then proteolytically cleaved in the trans-Golgi and thereby activated by cellular furin or furin-like proteases to produce gp120 and gp41.</text>
</comment>
<dbReference type="GO" id="GO:1903911">
    <property type="term" value="P:positive regulation of receptor clustering"/>
    <property type="evidence" value="ECO:0007669"/>
    <property type="project" value="UniProtKB-UniRule"/>
</dbReference>
<reference evidence="38" key="1">
    <citation type="submission" date="2010-08" db="EMBL/GenBank/DDBJ databases">
        <authorList>
            <person name="Gnanakaran G."/>
            <person name="Keele B."/>
            <person name="Li H."/>
            <person name="Wang S."/>
            <person name="Williamson C."/>
            <person name="Gao F."/>
            <person name="Swanstrom R."/>
            <person name="Cohen M."/>
            <person name="Daniels M."/>
            <person name="Hraber P."/>
            <person name="Gaschen B."/>
            <person name="Ashmal M."/>
            <person name="Letvin N."/>
            <person name="Haynes B."/>
            <person name="Hahn B."/>
            <person name="Shaw G."/>
            <person name="Bhattacharya T."/>
            <person name="Korber B."/>
        </authorList>
    </citation>
    <scope>NUCLEOTIDE SEQUENCE</scope>
    <source>
        <strain evidence="38">ROCH4447_B28</strain>
    </source>
</reference>
<comment type="function">
    <text evidence="33">Transmembrane protein gp41: Acts as a class I viral fusion protein. Under the current model, the protein has at least 3 conformational states: pre-fusion native state, pre-hairpin intermediate state, and post-fusion hairpin state. During fusion of viral and target intracellular membranes, the coiled coil regions (heptad repeats) assume a trimer-of-hairpins structure, positioning the fusion peptide in close proximity to the C-terminal region of the ectodomain. The formation of this structure appears to drive apposition and subsequent fusion of viral and target cell membranes. Complete fusion occurs in host cell endosomes and is dynamin-dependent, however some lipid transfer might occur at the plasma membrane. The virus undergoes clathrin-dependent internalization long before endosomal fusion, thus minimizing the surface exposure of conserved viral epitopes during fusion and reducing the efficacy of inhibitors targeting these epitopes. Membranes fusion leads to delivery of the nucleocapsid into the cytoplasm.</text>
</comment>
<feature type="chain" id="PRO_5023540425" description="Envelope glycoprotein gp160" evidence="33">
    <location>
        <begin position="32"/>
        <end position="853"/>
    </location>
</feature>
<feature type="compositionally biased region" description="Low complexity" evidence="35">
    <location>
        <begin position="454"/>
        <end position="463"/>
    </location>
</feature>
<evidence type="ECO:0000256" key="22">
    <source>
        <dbReference type="ARBA" id="ARBA00022989"/>
    </source>
</evidence>
<keyword evidence="16 33" id="KW-0732">Signal</keyword>
<dbReference type="InterPro" id="IPR000328">
    <property type="entry name" value="GP41-like"/>
</dbReference>
<evidence type="ECO:0000256" key="19">
    <source>
        <dbReference type="ARBA" id="ARBA00022870"/>
    </source>
</evidence>
<evidence type="ECO:0000256" key="3">
    <source>
        <dbReference type="ARBA" id="ARBA00004505"/>
    </source>
</evidence>
<evidence type="ECO:0000256" key="33">
    <source>
        <dbReference type="HAMAP-Rule" id="MF_04083"/>
    </source>
</evidence>
<feature type="disulfide bond" evidence="33">
    <location>
        <begin position="226"/>
        <end position="237"/>
    </location>
</feature>
<dbReference type="HAMAP" id="MF_04083">
    <property type="entry name" value="HIV_ENV"/>
    <property type="match status" value="1"/>
</dbReference>
<feature type="region of interest" description="Immunosuppression" evidence="33">
    <location>
        <begin position="571"/>
        <end position="589"/>
    </location>
</feature>
<feature type="disulfide bond" evidence="33">
    <location>
        <begin position="216"/>
        <end position="245"/>
    </location>
</feature>
<feature type="lipid moiety-binding region" description="S-palmitoyl cysteine; by host" evidence="33">
    <location>
        <position position="761"/>
    </location>
</feature>
<feature type="region of interest" description="V2" evidence="33">
    <location>
        <begin position="155"/>
        <end position="194"/>
    </location>
</feature>
<evidence type="ECO:0000256" key="30">
    <source>
        <dbReference type="ARBA" id="ARBA00023288"/>
    </source>
</evidence>
<comment type="domain">
    <text evidence="33 34">The 17 amino acids long immunosuppressive region is present in many retroviral envelope proteins. Synthetic peptides derived from this relatively conserved sequence inhibit immune function in vitro and in vivo.</text>
</comment>
<evidence type="ECO:0000259" key="37">
    <source>
        <dbReference type="Pfam" id="PF00517"/>
    </source>
</evidence>
<feature type="region of interest" description="MPER; binding to GalCer" evidence="33">
    <location>
        <begin position="659"/>
        <end position="680"/>
    </location>
</feature>
<keyword evidence="17 33" id="KW-1161">Viral attachment to host cell</keyword>
<comment type="PTM">
    <text evidence="33">Palmitoylation of the transmembrane protein and of Env polyprotein (prior to its proteolytic cleavage) is essential for their association with host cell membrane lipid rafts. Palmitoylation is therefore required for envelope trafficking to classical lipid rafts, but not for viral replication.</text>
</comment>
<accession>G3DJ16</accession>
<evidence type="ECO:0000256" key="6">
    <source>
        <dbReference type="ARBA" id="ARBA00004650"/>
    </source>
</evidence>
<evidence type="ECO:0000256" key="14">
    <source>
        <dbReference type="ARBA" id="ARBA00022692"/>
    </source>
</evidence>
<feature type="transmembrane region" description="Helical" evidence="34">
    <location>
        <begin position="509"/>
        <end position="530"/>
    </location>
</feature>
<reference evidence="38" key="2">
    <citation type="journal article" date="2011" name="PLoS Pathog.">
        <title>Recurrent Signature Patterns in HIV-1 B Clade Envelope Glycoproteins Associated with either Early or Chronic Infections.</title>
        <authorList>
            <person name="Gnanakaran S."/>
            <person name="Bhattacharya T."/>
            <person name="Daniels M."/>
            <person name="Keele B.F."/>
            <person name="Hraber P.T."/>
            <person name="Lapedes A.S."/>
            <person name="Shen T."/>
            <person name="Gaschen B."/>
            <person name="Krishnamoorthy M."/>
            <person name="Li H."/>
            <person name="Decker J.M."/>
            <person name="Salazar-Gonzalez J.F."/>
            <person name="Wang S."/>
            <person name="Jiang C."/>
            <person name="Gao F."/>
            <person name="Swanstrom R."/>
            <person name="Anderson J.A."/>
            <person name="Ping L.H."/>
            <person name="Cohen M.S."/>
            <person name="Markowitz M."/>
            <person name="Goepfert P.A."/>
            <person name="Saag M.S."/>
            <person name="Eron J.J."/>
            <person name="Hicks C.B."/>
            <person name="Blattner W.A."/>
            <person name="Tomaras G.D."/>
            <person name="Asmal M."/>
            <person name="Letvin N.L."/>
            <person name="Gilbert P.B."/>
            <person name="Decamp A.C."/>
            <person name="Magaret C.A."/>
            <person name="Schief W.R."/>
            <person name="Ban Y.E."/>
            <person name="Zhang M."/>
            <person name="Soderberg K.A."/>
            <person name="Sodroski J.G."/>
            <person name="Haynes B.F."/>
            <person name="Shaw G.M."/>
            <person name="Hahn B.H."/>
            <person name="Korber B."/>
        </authorList>
    </citation>
    <scope>NUCLEOTIDE SEQUENCE</scope>
    <source>
        <strain evidence="38">ROCH4447_B28</strain>
    </source>
</reference>
<dbReference type="InterPro" id="IPR036377">
    <property type="entry name" value="Gp120_core_sf"/>
</dbReference>
<keyword evidence="18 33" id="KW-0946">Virion</keyword>
<dbReference type="SUPFAM" id="SSF56502">
    <property type="entry name" value="gp120 core"/>
    <property type="match status" value="2"/>
</dbReference>
<evidence type="ECO:0000256" key="18">
    <source>
        <dbReference type="ARBA" id="ARBA00022844"/>
    </source>
</evidence>
<evidence type="ECO:0000256" key="21">
    <source>
        <dbReference type="ARBA" id="ARBA00022890"/>
    </source>
</evidence>
<evidence type="ECO:0000256" key="16">
    <source>
        <dbReference type="ARBA" id="ARBA00022729"/>
    </source>
</evidence>
<evidence type="ECO:0000313" key="38">
    <source>
        <dbReference type="EMBL" id="AEN24062.1"/>
    </source>
</evidence>
<evidence type="ECO:0000256" key="9">
    <source>
        <dbReference type="ARBA" id="ARBA00022511"/>
    </source>
</evidence>
<comment type="subunit">
    <text evidence="32">The mature envelope protein (Env) consists of a homotrimer of non-covalently associated gp120-gp41 heterodimers. The resulting complex protrudes from the virus surface as a spike. There seems to be as few as 10 spikes on the average virion. Interacts with host CD4, CCR5 and CXCR4. Gp120 also interacts with the C-type lectins CD209/DC-SIGN and CLEC4M/DC-SIGNR (collectively referred to as DC-SIGN(R)). Gp120 and gp41 interact with GalCer. Gp120 interacts with host ITGA4/ITGB7 complex; on CD4+ T-cells, this interaction results in rapid activation of integrin ITGAL/LFA-1, which facilitates efficient cell-to-cell spreading of HIV-1. Gp120 interacts with cell-associated heparan sulfate; this interaction increases virus infectivity on permissive cells and may be involved in infection of CD4- cells.</text>
</comment>
<evidence type="ECO:0000256" key="20">
    <source>
        <dbReference type="ARBA" id="ARBA00022879"/>
    </source>
</evidence>
<dbReference type="InterPro" id="IPR037527">
    <property type="entry name" value="Gp160"/>
</dbReference>
<comment type="subcellular location">
    <molecule>Surface protein gp120</molecule>
    <subcellularLocation>
        <location evidence="33">Virion membrane</location>
        <topology evidence="33">Peripheral membrane protein</topology>
    </subcellularLocation>
    <subcellularLocation>
        <location evidence="33">Host cell membrane</location>
        <topology evidence="33">Peripheral membrane protein</topology>
    </subcellularLocation>
    <subcellularLocation>
        <location evidence="33">Host endosome membrane</location>
        <topology evidence="33">Single-pass type I membrane protein</topology>
    </subcellularLocation>
    <text evidence="33">The surface protein is not anchored to the viral envelope, but associates with the extravirion surface through its binding to TM. It is probably concentrated at the site of budding and incorporated into the virions possibly by contacts between the cytoplasmic tail of Env and the N-terminus of Gag.</text>
</comment>
<evidence type="ECO:0000256" key="23">
    <source>
        <dbReference type="ARBA" id="ARBA00023046"/>
    </source>
</evidence>
<dbReference type="Gene3D" id="1.20.5.490">
    <property type="entry name" value="Single helix bin"/>
    <property type="match status" value="1"/>
</dbReference>
<comment type="domain">
    <text evidence="33">Some of the most genetically diverse regions of the viral genome are present in Env. They are called variable regions 1 through 5 (V1 through V5). Coreceptor usage of gp120 is determined mainly by the primary structure of the third variable region (V3) in the outer domain of gp120. The sequence of V3 determines which coreceptor, CCR5 and/or CXCR4 (corresponding to R5/macrophage, X4/T cell and R5X4/T cell and macrophage tropism), is used to trigger the fusion potential of the Env complex, and hence which cells the virus can infect. Binding to CCR5 involves a region adjacent in addition to V3.</text>
</comment>
<feature type="chain" id="PRO_5023540423" description="Transmembrane protein gp41" evidence="33">
    <location>
        <begin position="509"/>
        <end position="853"/>
    </location>
</feature>
<evidence type="ECO:0000256" key="5">
    <source>
        <dbReference type="ARBA" id="ARBA00004578"/>
    </source>
</evidence>
<dbReference type="FunFam" id="1.20.5.490:FF:000001">
    <property type="entry name" value="Envelope glycoprotein gp160"/>
    <property type="match status" value="1"/>
</dbReference>
<evidence type="ECO:0000256" key="1">
    <source>
        <dbReference type="ARBA" id="ARBA00004402"/>
    </source>
</evidence>
<comment type="domain">
    <text evidence="33">The YXXL motif is involved in determining the exact site of viral release at the surface of infected mononuclear cells and promotes endocytosis. YXXL and di-leucine endocytosis motifs interact directly or indirectly with the clathrin adapter complexes, opperate independently, and their activities are not additive.</text>
</comment>
<dbReference type="Gene3D" id="2.170.40.20">
    <property type="entry name" value="Human immunodeficiency virus 1, Gp160, envelope glycoprotein"/>
    <property type="match status" value="2"/>
</dbReference>
<comment type="miscellaneous">
    <text evidence="33">Inhibitors targeting HIV-1 viral envelope proteins are used as antiretroviral drugs. Attachment of virions to the cell surface via non-specific interactions and CD4 binding can be blocked by inhibitors that include cyanovirin-N, cyclotriazadisulfonamide analogs, PRO 2000, TNX 355 and PRO 542. In addition, BMS 806 can block CD4-induced conformational changes. Env interactions with the coreceptor molecules can be targeted by CCR5 antagonists including SCH-D, maraviroc (UK 427857) and aplaviroc (GW 873140), and the CXCR4 antagonist AMD 070. Fusion of viral and cellular membranes can be inhibited by peptides such as enfuvirtide and tifuvirtide (T 1249). Resistance to inhibitors associated with mutations in Env are observed. Most of the time, single mutations confer only a modest reduction in drug susceptibility. Combination of several mutations is usually required to develop a high-level drug resistance.</text>
</comment>
<organism evidence="38">
    <name type="scientific">Human immunodeficiency virus type 1</name>
    <name type="common">HIV-1</name>
    <dbReference type="NCBI Taxonomy" id="11676"/>
    <lineage>
        <taxon>Viruses</taxon>
        <taxon>Riboviria</taxon>
        <taxon>Pararnavirae</taxon>
        <taxon>Artverviricota</taxon>
        <taxon>Revtraviricetes</taxon>
        <taxon>Ortervirales</taxon>
        <taxon>Retroviridae</taxon>
        <taxon>Orthoretrovirinae</taxon>
        <taxon>Lentivirus</taxon>
        <taxon>Lentivirus humimdef1</taxon>
    </lineage>
</organism>
<feature type="disulfide bond" evidence="33">
    <location>
        <begin position="595"/>
        <end position="601"/>
    </location>
</feature>
<feature type="transmembrane region" description="Helical" evidence="34">
    <location>
        <begin position="20"/>
        <end position="41"/>
    </location>
</feature>
<dbReference type="GO" id="GO:0020002">
    <property type="term" value="C:host cell plasma membrane"/>
    <property type="evidence" value="ECO:0007669"/>
    <property type="project" value="UniProtKB-SubCell"/>
</dbReference>
<evidence type="ECO:0000256" key="4">
    <source>
        <dbReference type="ARBA" id="ARBA00004563"/>
    </source>
</evidence>
<comment type="PTM">
    <text evidence="33">Highly glycosylated by host. The high number of glycan on the protein is reffered to as 'glycan shield' because it contributes to hide protein sequence from adaptive immune system.</text>
</comment>
<keyword evidence="31 33" id="KW-1160">Virus entry into host cell</keyword>
<evidence type="ECO:0000256" key="12">
    <source>
        <dbReference type="ARBA" id="ARBA00022595"/>
    </source>
</evidence>
<dbReference type="GO" id="GO:0055036">
    <property type="term" value="C:virion membrane"/>
    <property type="evidence" value="ECO:0007669"/>
    <property type="project" value="UniProtKB-SubCell"/>
</dbReference>
<dbReference type="FunFam" id="2.170.40.20:FF:000001">
    <property type="entry name" value="Envelope glycoprotein gp160"/>
    <property type="match status" value="1"/>
</dbReference>
<keyword evidence="29 33" id="KW-0899">Viral immunoevasion</keyword>
<evidence type="ECO:0000256" key="25">
    <source>
        <dbReference type="ARBA" id="ARBA00023136"/>
    </source>
</evidence>
<keyword evidence="21 33" id="KW-1164">Virus endocytosis by host</keyword>
<evidence type="ECO:0000256" key="7">
    <source>
        <dbReference type="ARBA" id="ARBA00022506"/>
    </source>
</evidence>
<evidence type="ECO:0000256" key="32">
    <source>
        <dbReference type="ARBA" id="ARBA00062028"/>
    </source>
</evidence>
<evidence type="ECO:0000256" key="17">
    <source>
        <dbReference type="ARBA" id="ARBA00022804"/>
    </source>
</evidence>
<feature type="transmembrane region" description="Helical" evidence="34">
    <location>
        <begin position="675"/>
        <end position="702"/>
    </location>
</feature>
<dbReference type="GO" id="GO:0052031">
    <property type="term" value="P:symbiont-mediated perturbation of host defense response"/>
    <property type="evidence" value="ECO:0007669"/>
    <property type="project" value="UniProtKB-UniRule"/>
</dbReference>
<feature type="topological domain" description="Cytoplasmic" evidence="33">
    <location>
        <begin position="703"/>
        <end position="853"/>
    </location>
</feature>
<comment type="caution">
    <text evidence="33 34">Lacks conserved residue(s) required for the propagation of feature annotation.</text>
</comment>
<keyword evidence="12 33" id="KW-1162">Viral penetration into host cytoplasm</keyword>
<comment type="domain">
    <text evidence="33">The membrane proximal external region (MPER) present in gp41 is a tryptophan-rich region recognized by the antibodies 2F5, Z13, and 4E10. MPER seems to play a role in fusion.</text>
</comment>
<dbReference type="EMBL" id="HQ217516">
    <property type="protein sequence ID" value="AEN24062.1"/>
    <property type="molecule type" value="Genomic_RNA"/>
</dbReference>
<keyword evidence="22 33" id="KW-1133">Transmembrane helix</keyword>
<keyword evidence="27 33" id="KW-1015">Disulfide bond</keyword>
<comment type="subcellular location">
    <subcellularLocation>
        <location evidence="3">Host cell membrane</location>
        <topology evidence="3">Peripheral membrane protein</topology>
    </subcellularLocation>
    <subcellularLocation>
        <location evidence="1">Host cell membrane</location>
        <topology evidence="1">Single-pass type I membrane protein</topology>
    </subcellularLocation>
    <subcellularLocation>
        <location evidence="2">Host endosome membrane</location>
        <topology evidence="2">Peripheral membrane protein</topology>
    </subcellularLocation>
    <subcellularLocation>
        <location evidence="5">Host endosome membrane</location>
        <topology evidence="5">Single-pass type I membrane protein</topology>
    </subcellularLocation>
    <subcellularLocation>
        <location evidence="6">Virion membrane</location>
        <topology evidence="6">Peripheral membrane protein</topology>
    </subcellularLocation>
    <subcellularLocation>
        <location evidence="4">Virion membrane</location>
        <topology evidence="4">Single-pass type I membrane protein</topology>
    </subcellularLocation>
</comment>
<feature type="short sequence motif" description="Di-leucine internalization motif" evidence="33">
    <location>
        <begin position="852"/>
        <end position="853"/>
    </location>
</feature>
<dbReference type="Gene3D" id="1.10.287.210">
    <property type="match status" value="1"/>
</dbReference>
<feature type="domain" description="Retroviral envelope protein GP41-like" evidence="37">
    <location>
        <begin position="527"/>
        <end position="716"/>
    </location>
</feature>
<gene>
    <name evidence="33 38" type="primary">env</name>
</gene>
<keyword evidence="24 33" id="KW-0175">Coiled coil</keyword>
<feature type="region of interest" description="CD4-binding loop" evidence="33">
    <location>
        <begin position="359"/>
        <end position="369"/>
    </location>
</feature>
<dbReference type="GO" id="GO:0019062">
    <property type="term" value="P:virion attachment to host cell"/>
    <property type="evidence" value="ECO:0007669"/>
    <property type="project" value="UniProtKB-UniRule"/>
</dbReference>
<feature type="region of interest" description="Fusion peptide" evidence="33">
    <location>
        <begin position="509"/>
        <end position="529"/>
    </location>
</feature>
<keyword evidence="28 33" id="KW-0325">Glycoprotein</keyword>
<keyword evidence="23 33" id="KW-1039">Host endosome</keyword>
<feature type="coiled-coil region" evidence="33">
    <location>
        <begin position="630"/>
        <end position="664"/>
    </location>
</feature>
<evidence type="ECO:0000256" key="2">
    <source>
        <dbReference type="ARBA" id="ARBA00004433"/>
    </source>
</evidence>
<feature type="domain" description="Human immunodeficiency virus 1 envelope glycoprotein Gp120" evidence="36">
    <location>
        <begin position="33"/>
        <end position="508"/>
    </location>
</feature>
<evidence type="ECO:0000256" key="29">
    <source>
        <dbReference type="ARBA" id="ARBA00023280"/>
    </source>
</evidence>
<dbReference type="FunFam" id="1.10.287.210:FF:000001">
    <property type="entry name" value="Envelope glycoprotein gp160"/>
    <property type="match status" value="1"/>
</dbReference>
<keyword evidence="9 33" id="KW-1032">Host cell membrane</keyword>
<comment type="function">
    <text evidence="33">Surface protein gp120: Attaches the virus to the host lymphoid cell by binding to the primary receptor CD4. This interaction induces a structural rearrangement creating a high affinity binding site for a chemokine coreceptor like CXCR4 and/or CCR5. Acts as a ligand for CD209/DC-SIGN and CLEC4M/DC-SIGNR, which are respectively found on dendritic cells (DCs), and on endothelial cells of liver sinusoids and lymph node sinuses. These interactions allow capture of viral particles at mucosal surfaces by these cells and subsequent transmission to permissive cells. HIV subverts the migration properties of dendritic cells to gain access to CD4+ T-cells in lymph nodes. Virus transmission to permissive T-cells occurs either in trans (without DCs infection, through viral capture and transmission), or in cis (following DCs productive infection, through the usual CD4-gp120 interaction), thereby inducing a robust infection. In trans infection, bound virions remain infectious over days and it is proposed that they are not degraded, but protected in non-lysosomal acidic organelles within the DCs close to the cell membrane thus contributing to the viral infectious potential during DCs' migration from the periphery to the lymphoid tissues. On arrival at lymphoid tissues, intact virions recycle back to DCs' cell surface allowing virus transmission to CD4+ T-cells.</text>
</comment>
<feature type="disulfide bond" evidence="33">
    <location>
        <begin position="53"/>
        <end position="73"/>
    </location>
</feature>
<dbReference type="GO" id="GO:1903908">
    <property type="term" value="P:positive regulation of plasma membrane raft polarization"/>
    <property type="evidence" value="ECO:0007669"/>
    <property type="project" value="UniProtKB-UniRule"/>
</dbReference>
<evidence type="ECO:0000256" key="31">
    <source>
        <dbReference type="ARBA" id="ARBA00023296"/>
    </source>
</evidence>
<dbReference type="GO" id="GO:0019064">
    <property type="term" value="P:fusion of virus membrane with host plasma membrane"/>
    <property type="evidence" value="ECO:0007669"/>
    <property type="project" value="UniProtKB-UniRule"/>
</dbReference>
<feature type="region of interest" description="Disordered" evidence="35">
    <location>
        <begin position="716"/>
        <end position="740"/>
    </location>
</feature>
<comment type="PTM">
    <text evidence="33">Specific enzymatic cleavages in vivo yield mature proteins. Envelope glycoproteins are synthesized as a inactive precursor that is heavily N-glycosylated and processed likely by host cell furin in the Golgi to yield the mature SU and TM proteins. The cleavage site between SU and TM requires the minimal sequence [KR]-X-[KR]-R. About 2 of the 9 disulfide bonds of gp41 are reduced by P4HB/PDI, following binding to CD4 receptor.</text>
</comment>
<comment type="subcellular location">
    <molecule>Transmembrane protein gp41</molecule>
    <subcellularLocation>
        <location evidence="33">Virion membrane</location>
        <topology evidence="33">Single-pass type I membrane protein</topology>
    </subcellularLocation>
    <subcellularLocation>
        <location evidence="33">Host cell membrane</location>
        <topology evidence="33">Single-pass type I membrane protein</topology>
    </subcellularLocation>
    <subcellularLocation>
        <location evidence="33">Host endosome membrane</location>
        <topology evidence="33">Single-pass type I membrane protein</topology>
    </subcellularLocation>
    <text evidence="33">It is probably concentrated at the site of budding and incorporated into the virions possibly by contacts between the cytoplasmic tail of Env and the N-terminus of Gag.</text>
</comment>
<evidence type="ECO:0000256" key="15">
    <source>
        <dbReference type="ARBA" id="ARBA00022703"/>
    </source>
</evidence>
<keyword evidence="19 33" id="KW-1043">Host membrane</keyword>
<keyword evidence="11 33" id="KW-0945">Host-virus interaction</keyword>
<keyword evidence="25 33" id="KW-0472">Membrane</keyword>